<dbReference type="EMBL" id="CAJOBZ010000077">
    <property type="protein sequence ID" value="CAF4955078.1"/>
    <property type="molecule type" value="Genomic_DNA"/>
</dbReference>
<evidence type="ECO:0000313" key="2">
    <source>
        <dbReference type="Proteomes" id="UP000663880"/>
    </source>
</evidence>
<organism evidence="1 2">
    <name type="scientific">Pieris macdunnoughi</name>
    <dbReference type="NCBI Taxonomy" id="345717"/>
    <lineage>
        <taxon>Eukaryota</taxon>
        <taxon>Metazoa</taxon>
        <taxon>Ecdysozoa</taxon>
        <taxon>Arthropoda</taxon>
        <taxon>Hexapoda</taxon>
        <taxon>Insecta</taxon>
        <taxon>Pterygota</taxon>
        <taxon>Neoptera</taxon>
        <taxon>Endopterygota</taxon>
        <taxon>Lepidoptera</taxon>
        <taxon>Glossata</taxon>
        <taxon>Ditrysia</taxon>
        <taxon>Papilionoidea</taxon>
        <taxon>Pieridae</taxon>
        <taxon>Pierinae</taxon>
        <taxon>Pieris</taxon>
    </lineage>
</organism>
<dbReference type="Proteomes" id="UP000663880">
    <property type="component" value="Unassembled WGS sequence"/>
</dbReference>
<keyword evidence="2" id="KW-1185">Reference proteome</keyword>
<accession>A0A821XZJ5</accession>
<evidence type="ECO:0000313" key="1">
    <source>
        <dbReference type="EMBL" id="CAF4955078.1"/>
    </source>
</evidence>
<proteinExistence type="predicted"/>
<comment type="caution">
    <text evidence="1">The sequence shown here is derived from an EMBL/GenBank/DDBJ whole genome shotgun (WGS) entry which is preliminary data.</text>
</comment>
<gene>
    <name evidence="1" type="ORF">PMACD_LOCUS16114</name>
</gene>
<sequence>MRARREVPKEKVNDRMLCEGTGIARGSPRPTFAAVAQQKVCEPRALNYVEVPDRVLTRSCACAAEPPVRHALTLISHALIPQR</sequence>
<dbReference type="AlphaFoldDB" id="A0A821XZJ5"/>
<name>A0A821XZJ5_9NEOP</name>
<protein>
    <submittedName>
        <fullName evidence="1">Uncharacterized protein</fullName>
    </submittedName>
</protein>
<reference evidence="1" key="1">
    <citation type="submission" date="2021-02" db="EMBL/GenBank/DDBJ databases">
        <authorList>
            <person name="Steward A R."/>
        </authorList>
    </citation>
    <scope>NUCLEOTIDE SEQUENCE</scope>
</reference>